<evidence type="ECO:0000256" key="1">
    <source>
        <dbReference type="HAMAP-Rule" id="MF_00691"/>
    </source>
</evidence>
<reference evidence="2" key="1">
    <citation type="submission" date="2020-12" db="EMBL/GenBank/DDBJ databases">
        <title>Draft genome sequence of Enterobacter spp., Lelliottia spp. and Serratia spp. isolated from drinking water reservoirs and lakes.</title>
        <authorList>
            <person name="Reitter C."/>
            <person name="Neuhaus K."/>
            <person name="Huegler M."/>
        </authorList>
    </citation>
    <scope>NUCLEOTIDE SEQUENCE</scope>
    <source>
        <strain evidence="2">TZW15</strain>
    </source>
</reference>
<evidence type="ECO:0000313" key="3">
    <source>
        <dbReference type="Proteomes" id="UP000653275"/>
    </source>
</evidence>
<comment type="similarity">
    <text evidence="1">Belongs to the LamB/PxpA family.</text>
</comment>
<dbReference type="EMBL" id="JAENMS010000001">
    <property type="protein sequence ID" value="MBL5933198.1"/>
    <property type="molecule type" value="Genomic_DNA"/>
</dbReference>
<dbReference type="NCBIfam" id="NF003815">
    <property type="entry name" value="PRK05406.1-4"/>
    <property type="match status" value="1"/>
</dbReference>
<gene>
    <name evidence="1 2" type="primary">pxpA</name>
    <name evidence="2" type="ORF">I7V27_01770</name>
</gene>
<organism evidence="2 3">
    <name type="scientific">Lelliottia amnigena</name>
    <name type="common">Enterobacter amnigenus</name>
    <dbReference type="NCBI Taxonomy" id="61646"/>
    <lineage>
        <taxon>Bacteria</taxon>
        <taxon>Pseudomonadati</taxon>
        <taxon>Pseudomonadota</taxon>
        <taxon>Gammaproteobacteria</taxon>
        <taxon>Enterobacterales</taxon>
        <taxon>Enterobacteriaceae</taxon>
        <taxon>Lelliottia</taxon>
    </lineage>
</organism>
<dbReference type="PANTHER" id="PTHR30292">
    <property type="entry name" value="UNCHARACTERIZED PROTEIN YBGL-RELATED"/>
    <property type="match status" value="1"/>
</dbReference>
<comment type="caution">
    <text evidence="2">The sequence shown here is derived from an EMBL/GenBank/DDBJ whole genome shotgun (WGS) entry which is preliminary data.</text>
</comment>
<protein>
    <recommendedName>
        <fullName evidence="1">5-oxoprolinase subunit A</fullName>
        <shortName evidence="1">5-OPase subunit A</shortName>
        <ecNumber evidence="1">3.5.2.9</ecNumber>
    </recommendedName>
    <alternativeName>
        <fullName evidence="1">5-oxoprolinase (ATP-hydrolyzing) subunit A</fullName>
    </alternativeName>
</protein>
<dbReference type="GO" id="GO:0005975">
    <property type="term" value="P:carbohydrate metabolic process"/>
    <property type="evidence" value="ECO:0007669"/>
    <property type="project" value="InterPro"/>
</dbReference>
<comment type="function">
    <text evidence="1">Catalyzes the cleavage of 5-oxoproline to form L-glutamate coupled to the hydrolysis of ATP to ADP and inorganic phosphate.</text>
</comment>
<comment type="subunit">
    <text evidence="1">Forms a complex composed of PxpA, PxpB and PxpC.</text>
</comment>
<evidence type="ECO:0000313" key="2">
    <source>
        <dbReference type="EMBL" id="MBL5933198.1"/>
    </source>
</evidence>
<dbReference type="InterPro" id="IPR011330">
    <property type="entry name" value="Glyco_hydro/deAcase_b/a-brl"/>
</dbReference>
<dbReference type="GO" id="GO:0005524">
    <property type="term" value="F:ATP binding"/>
    <property type="evidence" value="ECO:0007669"/>
    <property type="project" value="UniProtKB-UniRule"/>
</dbReference>
<dbReference type="GO" id="GO:0017168">
    <property type="term" value="F:5-oxoprolinase (ATP-hydrolyzing) activity"/>
    <property type="evidence" value="ECO:0007669"/>
    <property type="project" value="UniProtKB-UniRule"/>
</dbReference>
<dbReference type="Gene3D" id="3.20.20.370">
    <property type="entry name" value="Glycoside hydrolase/deacetylase"/>
    <property type="match status" value="1"/>
</dbReference>
<keyword evidence="1" id="KW-0547">Nucleotide-binding</keyword>
<keyword evidence="1 2" id="KW-0378">Hydrolase</keyword>
<dbReference type="EC" id="3.5.2.9" evidence="1"/>
<dbReference type="CDD" id="cd10800">
    <property type="entry name" value="LamB_YcsF_YbgL_like"/>
    <property type="match status" value="1"/>
</dbReference>
<dbReference type="PANTHER" id="PTHR30292:SF0">
    <property type="entry name" value="5-OXOPROLINASE SUBUNIT A"/>
    <property type="match status" value="1"/>
</dbReference>
<dbReference type="Proteomes" id="UP000653275">
    <property type="component" value="Unassembled WGS sequence"/>
</dbReference>
<dbReference type="Pfam" id="PF03746">
    <property type="entry name" value="LamB_YcsF"/>
    <property type="match status" value="1"/>
</dbReference>
<proteinExistence type="inferred from homology"/>
<keyword evidence="1" id="KW-0067">ATP-binding</keyword>
<dbReference type="SUPFAM" id="SSF88713">
    <property type="entry name" value="Glycoside hydrolase/deacetylase"/>
    <property type="match status" value="1"/>
</dbReference>
<dbReference type="InterPro" id="IPR005501">
    <property type="entry name" value="LamB/YcsF/PxpA-like"/>
</dbReference>
<dbReference type="NCBIfam" id="NF003814">
    <property type="entry name" value="PRK05406.1-3"/>
    <property type="match status" value="1"/>
</dbReference>
<comment type="catalytic activity">
    <reaction evidence="1">
        <text>5-oxo-L-proline + ATP + 2 H2O = L-glutamate + ADP + phosphate + H(+)</text>
        <dbReference type="Rhea" id="RHEA:10348"/>
        <dbReference type="ChEBI" id="CHEBI:15377"/>
        <dbReference type="ChEBI" id="CHEBI:15378"/>
        <dbReference type="ChEBI" id="CHEBI:29985"/>
        <dbReference type="ChEBI" id="CHEBI:30616"/>
        <dbReference type="ChEBI" id="CHEBI:43474"/>
        <dbReference type="ChEBI" id="CHEBI:58402"/>
        <dbReference type="ChEBI" id="CHEBI:456216"/>
        <dbReference type="EC" id="3.5.2.9"/>
    </reaction>
</comment>
<dbReference type="RefSeq" id="WP_202665334.1">
    <property type="nucleotide sequence ID" value="NZ_JAENMR010000001.1"/>
</dbReference>
<accession>A0AAP2AA29</accession>
<sequence>MVVDLNADLGEGCTSDAELLTLVSSANIACGFHAGDAQTMQACVRGALKNGVAIGAHPSFPDRENFGRTAMNLPPETVYAQMLYQIGALEAIARAEGGQLRHVKPHGMLYNQAAKDAALADAIARAVHAVSPTLILVGLAGSELIRAGERHGLVTREEVFADRGYQADGSLVPRTAAGALIDDEEQALAQTLEMVQQGRVKSITGEWASVRAQTVCLHGDGEHALAFARRLRKEFDVKNITISA</sequence>
<dbReference type="NCBIfam" id="NF003812">
    <property type="entry name" value="PRK05406.1-1"/>
    <property type="match status" value="1"/>
</dbReference>
<dbReference type="HAMAP" id="MF_00691">
    <property type="entry name" value="PxpA"/>
    <property type="match status" value="1"/>
</dbReference>
<dbReference type="NCBIfam" id="NF003816">
    <property type="entry name" value="PRK05406.1-5"/>
    <property type="match status" value="1"/>
</dbReference>
<name>A0AAP2AA29_LELAM</name>
<dbReference type="AlphaFoldDB" id="A0AAP2AA29"/>